<proteinExistence type="predicted"/>
<evidence type="ECO:0000313" key="2">
    <source>
        <dbReference type="EMBL" id="KAK0755039.1"/>
    </source>
</evidence>
<name>A0AA40KDC7_9PEZI</name>
<organism evidence="2 3">
    <name type="scientific">Schizothecium vesticola</name>
    <dbReference type="NCBI Taxonomy" id="314040"/>
    <lineage>
        <taxon>Eukaryota</taxon>
        <taxon>Fungi</taxon>
        <taxon>Dikarya</taxon>
        <taxon>Ascomycota</taxon>
        <taxon>Pezizomycotina</taxon>
        <taxon>Sordariomycetes</taxon>
        <taxon>Sordariomycetidae</taxon>
        <taxon>Sordariales</taxon>
        <taxon>Schizotheciaceae</taxon>
        <taxon>Schizothecium</taxon>
    </lineage>
</organism>
<gene>
    <name evidence="2" type="ORF">B0T18DRAFT_435253</name>
</gene>
<dbReference type="InterPro" id="IPR035474">
    <property type="entry name" value="SIS_Kpsf"/>
</dbReference>
<dbReference type="SUPFAM" id="SSF53697">
    <property type="entry name" value="SIS domain"/>
    <property type="match status" value="1"/>
</dbReference>
<dbReference type="Proteomes" id="UP001172155">
    <property type="component" value="Unassembled WGS sequence"/>
</dbReference>
<protein>
    <recommendedName>
        <fullName evidence="1">SIS domain-containing protein</fullName>
    </recommendedName>
</protein>
<accession>A0AA40KDC7</accession>
<feature type="domain" description="SIS" evidence="1">
    <location>
        <begin position="111"/>
        <end position="265"/>
    </location>
</feature>
<dbReference type="InterPro" id="IPR046348">
    <property type="entry name" value="SIS_dom_sf"/>
</dbReference>
<comment type="caution">
    <text evidence="2">The sequence shown here is derived from an EMBL/GenBank/DDBJ whole genome shotgun (WGS) entry which is preliminary data.</text>
</comment>
<keyword evidence="3" id="KW-1185">Reference proteome</keyword>
<dbReference type="Gene3D" id="3.40.50.10490">
    <property type="entry name" value="Glucose-6-phosphate isomerase like protein, domain 1"/>
    <property type="match status" value="1"/>
</dbReference>
<dbReference type="GO" id="GO:0097367">
    <property type="term" value="F:carbohydrate derivative binding"/>
    <property type="evidence" value="ECO:0007669"/>
    <property type="project" value="InterPro"/>
</dbReference>
<dbReference type="PROSITE" id="PS51464">
    <property type="entry name" value="SIS"/>
    <property type="match status" value="1"/>
</dbReference>
<evidence type="ECO:0000313" key="3">
    <source>
        <dbReference type="Proteomes" id="UP001172155"/>
    </source>
</evidence>
<dbReference type="EMBL" id="JAUKUD010000001">
    <property type="protein sequence ID" value="KAK0755039.1"/>
    <property type="molecule type" value="Genomic_DNA"/>
</dbReference>
<dbReference type="GO" id="GO:1901135">
    <property type="term" value="P:carbohydrate derivative metabolic process"/>
    <property type="evidence" value="ECO:0007669"/>
    <property type="project" value="InterPro"/>
</dbReference>
<dbReference type="AlphaFoldDB" id="A0AA40KDC7"/>
<sequence length="422" mass="44247">MGEPLAHQAHQQRPPVHNSEVYLLNQVPFSAIPPPSPPSPITPAESEFCASIGSLSLNDPAIAACDSRLALETRLADALHVINTETAALQALSDLYSTDRVAREGFHRAVEAIALRQGDANANGKLVIIGVGKSGHIARKLVATFNSLAIQSVFLHPTEALHGDLGQIHPRRDTLLLLTFSGRTPELLALLPHLPTDLPLILLTSHTRPHTCDIARLRPDTILLPAPIPEPETASFGVAAPTTSTTVALALGDALAVVASRELHATPSGVASVFARNHPGGAIGAALRRPREEVRHLAVALDGIACLDDEGADATGADVLLAGYASPSGWVQLQADGSGGVISPRRIRRLGAGDLGRRVEEIPGLVARRADFVSIAADTTVREAAAWMGAVGGWCEDSIVAVVEKEGGCIGLLEVARLLEEA</sequence>
<dbReference type="PANTHER" id="PTHR38418">
    <property type="entry name" value="SUGAR ISOMERASE, KPSF/GUTQ (AFU_ORTHOLOGUE AFUA_6G08860)"/>
    <property type="match status" value="1"/>
</dbReference>
<dbReference type="InterPro" id="IPR001347">
    <property type="entry name" value="SIS_dom"/>
</dbReference>
<dbReference type="PANTHER" id="PTHR38418:SF2">
    <property type="entry name" value="SUGAR ISOMERASE, KPSF_GUTQ (AFU_ORTHOLOGUE AFUA_6G08860)"/>
    <property type="match status" value="1"/>
</dbReference>
<dbReference type="Pfam" id="PF01380">
    <property type="entry name" value="SIS"/>
    <property type="match status" value="1"/>
</dbReference>
<dbReference type="CDD" id="cd05014">
    <property type="entry name" value="SIS_Kpsf"/>
    <property type="match status" value="1"/>
</dbReference>
<evidence type="ECO:0000259" key="1">
    <source>
        <dbReference type="PROSITE" id="PS51464"/>
    </source>
</evidence>
<reference evidence="2" key="1">
    <citation type="submission" date="2023-06" db="EMBL/GenBank/DDBJ databases">
        <title>Genome-scale phylogeny and comparative genomics of the fungal order Sordariales.</title>
        <authorList>
            <consortium name="Lawrence Berkeley National Laboratory"/>
            <person name="Hensen N."/>
            <person name="Bonometti L."/>
            <person name="Westerberg I."/>
            <person name="Brannstrom I.O."/>
            <person name="Guillou S."/>
            <person name="Cros-Aarteil S."/>
            <person name="Calhoun S."/>
            <person name="Haridas S."/>
            <person name="Kuo A."/>
            <person name="Mondo S."/>
            <person name="Pangilinan J."/>
            <person name="Riley R."/>
            <person name="LaButti K."/>
            <person name="Andreopoulos B."/>
            <person name="Lipzen A."/>
            <person name="Chen C."/>
            <person name="Yanf M."/>
            <person name="Daum C."/>
            <person name="Ng V."/>
            <person name="Clum A."/>
            <person name="Steindorff A."/>
            <person name="Ohm R."/>
            <person name="Martin F."/>
            <person name="Silar P."/>
            <person name="Natvig D."/>
            <person name="Lalanne C."/>
            <person name="Gautier V."/>
            <person name="Ament-velasquez S.L."/>
            <person name="Kruys A."/>
            <person name="Hutchinson M.I."/>
            <person name="Powell A.J."/>
            <person name="Barry K."/>
            <person name="Miller A.N."/>
            <person name="Grigoriev I.V."/>
            <person name="Debuchy R."/>
            <person name="Gladieux P."/>
            <person name="Thoren M.H."/>
            <person name="Johannesson H."/>
        </authorList>
    </citation>
    <scope>NUCLEOTIDE SEQUENCE</scope>
    <source>
        <strain evidence="2">SMH3187-1</strain>
    </source>
</reference>